<dbReference type="SUPFAM" id="SSF49464">
    <property type="entry name" value="Carboxypeptidase regulatory domain-like"/>
    <property type="match status" value="1"/>
</dbReference>
<keyword evidence="1" id="KW-0732">Signal</keyword>
<dbReference type="InterPro" id="IPR008969">
    <property type="entry name" value="CarboxyPept-like_regulatory"/>
</dbReference>
<dbReference type="GO" id="GO:0004180">
    <property type="term" value="F:carboxypeptidase activity"/>
    <property type="evidence" value="ECO:0007669"/>
    <property type="project" value="UniProtKB-KW"/>
</dbReference>
<organism evidence="2 3">
    <name type="scientific">Aureibaculum algae</name>
    <dbReference type="NCBI Taxonomy" id="2584122"/>
    <lineage>
        <taxon>Bacteria</taxon>
        <taxon>Pseudomonadati</taxon>
        <taxon>Bacteroidota</taxon>
        <taxon>Flavobacteriia</taxon>
        <taxon>Flavobacteriales</taxon>
        <taxon>Flavobacteriaceae</taxon>
        <taxon>Aureibaculum</taxon>
    </lineage>
</organism>
<evidence type="ECO:0000313" key="2">
    <source>
        <dbReference type="EMBL" id="QCX38533.1"/>
    </source>
</evidence>
<dbReference type="Gene3D" id="2.60.40.1120">
    <property type="entry name" value="Carboxypeptidase-like, regulatory domain"/>
    <property type="match status" value="1"/>
</dbReference>
<feature type="chain" id="PRO_5022828507" evidence="1">
    <location>
        <begin position="30"/>
        <end position="436"/>
    </location>
</feature>
<dbReference type="AlphaFoldDB" id="A0A5B7TTK2"/>
<evidence type="ECO:0000256" key="1">
    <source>
        <dbReference type="SAM" id="SignalP"/>
    </source>
</evidence>
<dbReference type="Proteomes" id="UP000306229">
    <property type="component" value="Chromosome"/>
</dbReference>
<dbReference type="KEGG" id="fbe:FF125_08850"/>
<keyword evidence="3" id="KW-1185">Reference proteome</keyword>
<feature type="signal peptide" evidence="1">
    <location>
        <begin position="1"/>
        <end position="29"/>
    </location>
</feature>
<proteinExistence type="predicted"/>
<keyword evidence="2" id="KW-0645">Protease</keyword>
<accession>A0A5B7TTK2</accession>
<gene>
    <name evidence="2" type="ORF">FF125_08850</name>
</gene>
<name>A0A5B7TTK2_9FLAO</name>
<reference evidence="2 3" key="1">
    <citation type="submission" date="2019-05" db="EMBL/GenBank/DDBJ databases">
        <title>Algicella ahnfeltiae gen. nov., sp. nov., a novel marine bacterium of the family Flavobacteriaceae isolated from a red alga.</title>
        <authorList>
            <person name="Nedashkovskaya O.I."/>
            <person name="Kukhlevskiy A.D."/>
            <person name="Kim S.-G."/>
            <person name="Zhukova N.V."/>
            <person name="Mikhailov V.V."/>
        </authorList>
    </citation>
    <scope>NUCLEOTIDE SEQUENCE [LARGE SCALE GENOMIC DNA]</scope>
    <source>
        <strain evidence="2 3">10Alg115</strain>
    </source>
</reference>
<evidence type="ECO:0000313" key="3">
    <source>
        <dbReference type="Proteomes" id="UP000306229"/>
    </source>
</evidence>
<protein>
    <submittedName>
        <fullName evidence="2">Carboxypeptidase-like regulatory domain-containing protein</fullName>
    </submittedName>
</protein>
<sequence>MVAINITSISKKIVFSFICMTLSAGSVFAFSNFQEDPAEYINEYIEYGGVVLDSETGNALVFATLTVKGTNISTITNSDGQFLLKVPKDLNDGVLVISYIGFNTKEVLLTTLKAEGNEIELVNSIIKLGEIKLVAPNDAKALVKSTLKKKADNNVNKPVLMTAFYRETIKKGRKNASLAEAIVNVYKQPYTSSRQDDIELFKARKSTDYNKLDTVALKLQGGPYNPLYIDLMKYPEYIFNSEMIDLYRFSFANSTTINGQAVYVVQFKQLNTVTEPLYYGKLYIDVETSALKSAIYNLNVENKELTGDLFVRKKPRDIKVYPTNAAYRVDYREKDGKYYYGYGNVQLSFKVKRKRKWFSSNYSLTSEMAVTDWKFNIDNEKLKNREKLKKSVVISDSASGFSDPEFWGAYNVIEPEKSIESAINKIKKQLKKANKG</sequence>
<dbReference type="EMBL" id="CP040749">
    <property type="protein sequence ID" value="QCX38533.1"/>
    <property type="molecule type" value="Genomic_DNA"/>
</dbReference>
<keyword evidence="2" id="KW-0378">Hydrolase</keyword>
<dbReference type="Pfam" id="PF13715">
    <property type="entry name" value="CarbopepD_reg_2"/>
    <property type="match status" value="1"/>
</dbReference>
<dbReference type="OrthoDB" id="1413766at2"/>
<keyword evidence="2" id="KW-0121">Carboxypeptidase</keyword>